<keyword evidence="3" id="KW-0378">Hydrolase</keyword>
<dbReference type="AlphaFoldDB" id="A0A7T7ZYY4"/>
<evidence type="ECO:0000313" key="4">
    <source>
        <dbReference type="EMBL" id="QQN59589.1"/>
    </source>
</evidence>
<keyword evidence="5" id="KW-1185">Reference proteome</keyword>
<evidence type="ECO:0000256" key="2">
    <source>
        <dbReference type="ARBA" id="ARBA00022638"/>
    </source>
</evidence>
<dbReference type="Gene3D" id="1.10.530.40">
    <property type="match status" value="1"/>
</dbReference>
<dbReference type="GO" id="GO:0042742">
    <property type="term" value="P:defense response to bacterium"/>
    <property type="evidence" value="ECO:0007669"/>
    <property type="project" value="UniProtKB-KW"/>
</dbReference>
<gene>
    <name evidence="4" type="ORF">I6H88_03135</name>
</gene>
<dbReference type="GO" id="GO:0003796">
    <property type="term" value="F:lysozyme activity"/>
    <property type="evidence" value="ECO:0007669"/>
    <property type="project" value="UniProtKB-EC"/>
</dbReference>
<dbReference type="GO" id="GO:0031640">
    <property type="term" value="P:killing of cells of another organism"/>
    <property type="evidence" value="ECO:0007669"/>
    <property type="project" value="UniProtKB-KW"/>
</dbReference>
<dbReference type="KEGG" id="egm:AYC65_13165"/>
<reference evidence="4 5" key="1">
    <citation type="submission" date="2020-12" db="EMBL/GenBank/DDBJ databases">
        <title>FDA dAtabase for Regulatory Grade micrObial Sequences (FDA-ARGOS): Supporting development and validation of Infectious Disease Dx tests.</title>
        <authorList>
            <person name="Kerrigan L."/>
            <person name="Long C."/>
            <person name="Tallon L."/>
            <person name="Sadzewicz L."/>
            <person name="Zhao X."/>
            <person name="Boylan J."/>
            <person name="Ott S."/>
            <person name="Bowen H."/>
            <person name="Vavikolanu K."/>
            <person name="Mehta A."/>
            <person name="Aluvathingal J."/>
            <person name="Nadendla S."/>
            <person name="Yan Y."/>
            <person name="Sichtig H."/>
        </authorList>
    </citation>
    <scope>NUCLEOTIDE SEQUENCE [LARGE SCALE GENOMIC DNA]</scope>
    <source>
        <strain evidence="4 5">FDAARGOS_1031</strain>
    </source>
</reference>
<keyword evidence="3" id="KW-0326">Glycosidase</keyword>
<comment type="similarity">
    <text evidence="3">Belongs to the glycosyl hydrolase 24 family.</text>
</comment>
<dbReference type="Pfam" id="PF00959">
    <property type="entry name" value="Phage_lysozyme"/>
    <property type="match status" value="1"/>
</dbReference>
<dbReference type="InterPro" id="IPR023346">
    <property type="entry name" value="Lysozyme-like_dom_sf"/>
</dbReference>
<evidence type="ECO:0000256" key="1">
    <source>
        <dbReference type="ARBA" id="ARBA00022529"/>
    </source>
</evidence>
<dbReference type="EMBL" id="CP067018">
    <property type="protein sequence ID" value="QQN59589.1"/>
    <property type="molecule type" value="Genomic_DNA"/>
</dbReference>
<dbReference type="RefSeq" id="WP_034868879.1">
    <property type="nucleotide sequence ID" value="NZ_CBCSDR010000006.1"/>
</dbReference>
<dbReference type="GeneID" id="93133860"/>
<evidence type="ECO:0000256" key="3">
    <source>
        <dbReference type="RuleBase" id="RU003788"/>
    </source>
</evidence>
<dbReference type="GO" id="GO:0016998">
    <property type="term" value="P:cell wall macromolecule catabolic process"/>
    <property type="evidence" value="ECO:0007669"/>
    <property type="project" value="InterPro"/>
</dbReference>
<sequence>MIDKILALGLTALGATMITKKGNLFIDSSSFSFENFNYEYNDEMFSFIKSYEGFRSTAYYLSGEATYTIGFGQTSWFDLNTGKVVRRVQKGDTITFDMALKQMRAYFNTSKDSPKLEIDAIIRSIGVKLNQRFYDMLLQIAYGSRSMHRAAGFRNQYITMLRRADRNDDLVYLSRLLQNNYLYYIQNFANFSTYGLNWSRRSLGVSYYISGLGNWEFSNTYKEIKTPYSKVSL</sequence>
<name>A0A7T7ZYY4_9FLAO</name>
<proteinExistence type="inferred from homology"/>
<dbReference type="Proteomes" id="UP000595426">
    <property type="component" value="Chromosome"/>
</dbReference>
<organism evidence="4 5">
    <name type="scientific">Elizabethkingia bruuniana</name>
    <dbReference type="NCBI Taxonomy" id="1756149"/>
    <lineage>
        <taxon>Bacteria</taxon>
        <taxon>Pseudomonadati</taxon>
        <taxon>Bacteroidota</taxon>
        <taxon>Flavobacteriia</taxon>
        <taxon>Flavobacteriales</taxon>
        <taxon>Weeksellaceae</taxon>
        <taxon>Elizabethkingia</taxon>
    </lineage>
</organism>
<accession>A0A7T7ZYY4</accession>
<evidence type="ECO:0000313" key="5">
    <source>
        <dbReference type="Proteomes" id="UP000595426"/>
    </source>
</evidence>
<dbReference type="SUPFAM" id="SSF53955">
    <property type="entry name" value="Lysozyme-like"/>
    <property type="match status" value="1"/>
</dbReference>
<dbReference type="InterPro" id="IPR023347">
    <property type="entry name" value="Lysozyme_dom_sf"/>
</dbReference>
<keyword evidence="1 3" id="KW-0929">Antimicrobial</keyword>
<keyword evidence="2 3" id="KW-0081">Bacteriolytic enzyme</keyword>
<dbReference type="EC" id="3.2.1.17" evidence="3"/>
<comment type="catalytic activity">
    <reaction evidence="3">
        <text>Hydrolysis of (1-&gt;4)-beta-linkages between N-acetylmuramic acid and N-acetyl-D-glucosamine residues in a peptidoglycan and between N-acetyl-D-glucosamine residues in chitodextrins.</text>
        <dbReference type="EC" id="3.2.1.17"/>
    </reaction>
</comment>
<protein>
    <recommendedName>
        <fullName evidence="3">Lysozyme</fullName>
        <ecNumber evidence="3">3.2.1.17</ecNumber>
    </recommendedName>
</protein>
<dbReference type="GO" id="GO:0009253">
    <property type="term" value="P:peptidoglycan catabolic process"/>
    <property type="evidence" value="ECO:0007669"/>
    <property type="project" value="InterPro"/>
</dbReference>
<dbReference type="InterPro" id="IPR002196">
    <property type="entry name" value="Glyco_hydro_24"/>
</dbReference>